<dbReference type="InterPro" id="IPR015797">
    <property type="entry name" value="NUDIX_hydrolase-like_dom_sf"/>
</dbReference>
<dbReference type="InterPro" id="IPR023170">
    <property type="entry name" value="HhH_base_excis_C"/>
</dbReference>
<evidence type="ECO:0000256" key="1">
    <source>
        <dbReference type="ARBA" id="ARBA00000843"/>
    </source>
</evidence>
<sequence>MERDDKLADVSGLVAGPGAVSRAQRLLNWYFANARDLPWRESHDPYRIWLSEVMLQQTQVVTVIAYFLRFVARFPTVQALAAADEEEVLKLWEGLGYYSRARRLIPCARAVVERHGGIFPESLDALLKLPGVGPYTAGAVLSIAYNQRVPAIDGNVLRVASRWYALETDIRLPAAHKAIEERLMAEMPEDARHFNQALMELGACVCTPKNPACGVCPVAGDCEALRLGLVGVLPYKSKAKAKVESEQAVAYITCGDLVMIEKRPPEALLGSLWGFPVVEASVGDSHAVGAADASVTADGAAAVSALTVLLESDYGLALVRGTGAEADADYAILGTATHVFTHKVWRMKLVALEAEKPVATELPETRWVRPSELKDYALPTAFKKLLKAAGLGD</sequence>
<dbReference type="EMBL" id="FMWL01000001">
    <property type="protein sequence ID" value="SCZ76429.1"/>
    <property type="molecule type" value="Genomic_DNA"/>
</dbReference>
<keyword evidence="11" id="KW-0411">Iron-sulfur</keyword>
<keyword evidence="17" id="KW-1185">Reference proteome</keyword>
<dbReference type="InterPro" id="IPR005760">
    <property type="entry name" value="A/G_AdeGlyc_MutY"/>
</dbReference>
<dbReference type="InterPro" id="IPR003651">
    <property type="entry name" value="Endonuclease3_FeS-loop_motif"/>
</dbReference>
<dbReference type="SUPFAM" id="SSF55811">
    <property type="entry name" value="Nudix"/>
    <property type="match status" value="1"/>
</dbReference>
<dbReference type="FunFam" id="1.10.340.30:FF:000002">
    <property type="entry name" value="Adenine DNA glycosylase"/>
    <property type="match status" value="1"/>
</dbReference>
<dbReference type="SMART" id="SM00525">
    <property type="entry name" value="FES"/>
    <property type="match status" value="1"/>
</dbReference>
<dbReference type="PROSITE" id="PS00764">
    <property type="entry name" value="ENDONUCLEASE_III_1"/>
    <property type="match status" value="1"/>
</dbReference>
<evidence type="ECO:0000256" key="12">
    <source>
        <dbReference type="ARBA" id="ARBA00023204"/>
    </source>
</evidence>
<dbReference type="SMART" id="SM00478">
    <property type="entry name" value="ENDO3c"/>
    <property type="match status" value="1"/>
</dbReference>
<dbReference type="GO" id="GO:0032357">
    <property type="term" value="F:oxidized purine DNA binding"/>
    <property type="evidence" value="ECO:0007669"/>
    <property type="project" value="TreeGrafter"/>
</dbReference>
<accession>A0A1G5RSZ3</accession>
<dbReference type="GO" id="GO:0000701">
    <property type="term" value="F:purine-specific mismatch base pair DNA N-glycosylase activity"/>
    <property type="evidence" value="ECO:0007669"/>
    <property type="project" value="UniProtKB-EC"/>
</dbReference>
<dbReference type="PANTHER" id="PTHR42944:SF1">
    <property type="entry name" value="ADENINE DNA GLYCOSYLASE"/>
    <property type="match status" value="1"/>
</dbReference>
<dbReference type="GO" id="GO:0046872">
    <property type="term" value="F:metal ion binding"/>
    <property type="evidence" value="ECO:0007669"/>
    <property type="project" value="UniProtKB-UniRule"/>
</dbReference>
<evidence type="ECO:0000256" key="3">
    <source>
        <dbReference type="ARBA" id="ARBA00008343"/>
    </source>
</evidence>
<dbReference type="PROSITE" id="PS01155">
    <property type="entry name" value="ENDONUCLEASE_III_2"/>
    <property type="match status" value="1"/>
</dbReference>
<dbReference type="InterPro" id="IPR000445">
    <property type="entry name" value="HhH_motif"/>
</dbReference>
<dbReference type="Pfam" id="PF14815">
    <property type="entry name" value="NUDIX_4"/>
    <property type="match status" value="1"/>
</dbReference>
<evidence type="ECO:0000256" key="4">
    <source>
        <dbReference type="ARBA" id="ARBA00012045"/>
    </source>
</evidence>
<dbReference type="CDD" id="cd00056">
    <property type="entry name" value="ENDO3c"/>
    <property type="match status" value="1"/>
</dbReference>
<dbReference type="GO" id="GO:0006284">
    <property type="term" value="P:base-excision repair"/>
    <property type="evidence" value="ECO:0007669"/>
    <property type="project" value="UniProtKB-UniRule"/>
</dbReference>
<gene>
    <name evidence="16" type="ORF">SAMN03080599_00234</name>
</gene>
<dbReference type="InterPro" id="IPR004036">
    <property type="entry name" value="Endonuclease-III-like_CS2"/>
</dbReference>
<evidence type="ECO:0000256" key="10">
    <source>
        <dbReference type="ARBA" id="ARBA00023004"/>
    </source>
</evidence>
<comment type="function">
    <text evidence="2">Adenine glycosylase active on G-A mispairs. MutY also corrects error-prone DNA synthesis past GO lesions which are due to the oxidatively damaged form of guanine: 7,8-dihydro-8-oxoguanine (8-oxo-dGTP).</text>
</comment>
<evidence type="ECO:0000256" key="13">
    <source>
        <dbReference type="ARBA" id="ARBA00023295"/>
    </source>
</evidence>
<keyword evidence="8 14" id="KW-0227">DNA damage</keyword>
<evidence type="ECO:0000256" key="9">
    <source>
        <dbReference type="ARBA" id="ARBA00022801"/>
    </source>
</evidence>
<keyword evidence="10 14" id="KW-0408">Iron</keyword>
<dbReference type="Gene3D" id="3.90.79.10">
    <property type="entry name" value="Nucleoside Triphosphate Pyrophosphohydrolase"/>
    <property type="match status" value="1"/>
</dbReference>
<evidence type="ECO:0000313" key="16">
    <source>
        <dbReference type="EMBL" id="SCZ76429.1"/>
    </source>
</evidence>
<comment type="catalytic activity">
    <reaction evidence="1 14">
        <text>Hydrolyzes free adenine bases from 7,8-dihydro-8-oxoguanine:adenine mismatched double-stranded DNA, leaving an apurinic site.</text>
        <dbReference type="EC" id="3.2.2.31"/>
    </reaction>
</comment>
<evidence type="ECO:0000256" key="2">
    <source>
        <dbReference type="ARBA" id="ARBA00002933"/>
    </source>
</evidence>
<dbReference type="Pfam" id="PF10576">
    <property type="entry name" value="EndIII_4Fe-2S"/>
    <property type="match status" value="1"/>
</dbReference>
<dbReference type="PANTHER" id="PTHR42944">
    <property type="entry name" value="ADENINE DNA GLYCOSYLASE"/>
    <property type="match status" value="1"/>
</dbReference>
<dbReference type="InterPro" id="IPR011257">
    <property type="entry name" value="DNA_glycosylase"/>
</dbReference>
<evidence type="ECO:0000256" key="11">
    <source>
        <dbReference type="ARBA" id="ARBA00023014"/>
    </source>
</evidence>
<comment type="similarity">
    <text evidence="3 14">Belongs to the Nth/MutY family.</text>
</comment>
<evidence type="ECO:0000256" key="7">
    <source>
        <dbReference type="ARBA" id="ARBA00022723"/>
    </source>
</evidence>
<proteinExistence type="inferred from homology"/>
<dbReference type="GO" id="GO:0035485">
    <property type="term" value="F:adenine/guanine mispair binding"/>
    <property type="evidence" value="ECO:0007669"/>
    <property type="project" value="TreeGrafter"/>
</dbReference>
<dbReference type="InterPro" id="IPR044298">
    <property type="entry name" value="MIG/MutY"/>
</dbReference>
<feature type="domain" description="HhH-GPD" evidence="15">
    <location>
        <begin position="54"/>
        <end position="204"/>
    </location>
</feature>
<evidence type="ECO:0000256" key="6">
    <source>
        <dbReference type="ARBA" id="ARBA00022485"/>
    </source>
</evidence>
<dbReference type="CDD" id="cd03431">
    <property type="entry name" value="NUDIX_DNA_Glycosylase_C-MutY"/>
    <property type="match status" value="1"/>
</dbReference>
<dbReference type="InterPro" id="IPR029119">
    <property type="entry name" value="MutY_C"/>
</dbReference>
<dbReference type="Pfam" id="PF00730">
    <property type="entry name" value="HhH-GPD"/>
    <property type="match status" value="1"/>
</dbReference>
<dbReference type="InterPro" id="IPR004035">
    <property type="entry name" value="Endouclease-III_FeS-bd_BS"/>
</dbReference>
<dbReference type="Proteomes" id="UP000199208">
    <property type="component" value="Unassembled WGS sequence"/>
</dbReference>
<dbReference type="Gene3D" id="1.10.1670.10">
    <property type="entry name" value="Helix-hairpin-Helix base-excision DNA repair enzymes (C-terminal)"/>
    <property type="match status" value="1"/>
</dbReference>
<organism evidence="16 17">
    <name type="scientific">Acidaminobacter hydrogenoformans DSM 2784</name>
    <dbReference type="NCBI Taxonomy" id="1120920"/>
    <lineage>
        <taxon>Bacteria</taxon>
        <taxon>Bacillati</taxon>
        <taxon>Bacillota</taxon>
        <taxon>Clostridia</taxon>
        <taxon>Peptostreptococcales</taxon>
        <taxon>Acidaminobacteraceae</taxon>
        <taxon>Acidaminobacter</taxon>
    </lineage>
</organism>
<comment type="cofactor">
    <cofactor evidence="14">
        <name>[4Fe-4S] cluster</name>
        <dbReference type="ChEBI" id="CHEBI:49883"/>
    </cofactor>
    <text evidence="14">Binds 1 [4Fe-4S] cluster.</text>
</comment>
<keyword evidence="12" id="KW-0234">DNA repair</keyword>
<reference evidence="16 17" key="1">
    <citation type="submission" date="2016-10" db="EMBL/GenBank/DDBJ databases">
        <authorList>
            <person name="de Groot N.N."/>
        </authorList>
    </citation>
    <scope>NUCLEOTIDE SEQUENCE [LARGE SCALE GENOMIC DNA]</scope>
    <source>
        <strain evidence="16 17">DSM 2784</strain>
    </source>
</reference>
<keyword evidence="13 14" id="KW-0326">Glycosidase</keyword>
<dbReference type="GO" id="GO:0006298">
    <property type="term" value="P:mismatch repair"/>
    <property type="evidence" value="ECO:0007669"/>
    <property type="project" value="TreeGrafter"/>
</dbReference>
<protein>
    <recommendedName>
        <fullName evidence="5 14">Adenine DNA glycosylase</fullName>
        <ecNumber evidence="4 14">3.2.2.31</ecNumber>
    </recommendedName>
</protein>
<name>A0A1G5RSZ3_9FIRM</name>
<dbReference type="NCBIfam" id="TIGR01084">
    <property type="entry name" value="mutY"/>
    <property type="match status" value="1"/>
</dbReference>
<dbReference type="SUPFAM" id="SSF48150">
    <property type="entry name" value="DNA-glycosylase"/>
    <property type="match status" value="1"/>
</dbReference>
<dbReference type="AlphaFoldDB" id="A0A1G5RSZ3"/>
<keyword evidence="9" id="KW-0378">Hydrolase</keyword>
<dbReference type="STRING" id="1120920.SAMN03080599_00234"/>
<dbReference type="Pfam" id="PF00633">
    <property type="entry name" value="HHH"/>
    <property type="match status" value="1"/>
</dbReference>
<dbReference type="GO" id="GO:0051539">
    <property type="term" value="F:4 iron, 4 sulfur cluster binding"/>
    <property type="evidence" value="ECO:0007669"/>
    <property type="project" value="UniProtKB-UniRule"/>
</dbReference>
<keyword evidence="7" id="KW-0479">Metal-binding</keyword>
<dbReference type="Gene3D" id="1.10.340.30">
    <property type="entry name" value="Hypothetical protein, domain 2"/>
    <property type="match status" value="1"/>
</dbReference>
<keyword evidence="6" id="KW-0004">4Fe-4S</keyword>
<dbReference type="EC" id="3.2.2.31" evidence="4 14"/>
<evidence type="ECO:0000259" key="15">
    <source>
        <dbReference type="SMART" id="SM00478"/>
    </source>
</evidence>
<dbReference type="InterPro" id="IPR003265">
    <property type="entry name" value="HhH-GPD_domain"/>
</dbReference>
<evidence type="ECO:0000256" key="8">
    <source>
        <dbReference type="ARBA" id="ARBA00022763"/>
    </source>
</evidence>
<dbReference type="GO" id="GO:0034039">
    <property type="term" value="F:8-oxo-7,8-dihydroguanine DNA N-glycosylase activity"/>
    <property type="evidence" value="ECO:0007669"/>
    <property type="project" value="TreeGrafter"/>
</dbReference>
<evidence type="ECO:0000313" key="17">
    <source>
        <dbReference type="Proteomes" id="UP000199208"/>
    </source>
</evidence>
<dbReference type="RefSeq" id="WP_207646388.1">
    <property type="nucleotide sequence ID" value="NZ_FMWL01000001.1"/>
</dbReference>
<evidence type="ECO:0000256" key="5">
    <source>
        <dbReference type="ARBA" id="ARBA00022023"/>
    </source>
</evidence>
<evidence type="ECO:0000256" key="14">
    <source>
        <dbReference type="RuleBase" id="RU365096"/>
    </source>
</evidence>